<comment type="subcellular location">
    <subcellularLocation>
        <location evidence="1">Nucleus</location>
    </subcellularLocation>
</comment>
<dbReference type="AlphaFoldDB" id="A0A1V6P2P9"/>
<dbReference type="EMBL" id="MDYM01000001">
    <property type="protein sequence ID" value="OQD71225.1"/>
    <property type="molecule type" value="Genomic_DNA"/>
</dbReference>
<reference evidence="9" key="1">
    <citation type="journal article" date="2017" name="Nat. Microbiol.">
        <title>Global analysis of biosynthetic gene clusters reveals vast potential of secondary metabolite production in Penicillium species.</title>
        <authorList>
            <person name="Nielsen J.C."/>
            <person name="Grijseels S."/>
            <person name="Prigent S."/>
            <person name="Ji B."/>
            <person name="Dainat J."/>
            <person name="Nielsen K.F."/>
            <person name="Frisvad J.C."/>
            <person name="Workman M."/>
            <person name="Nielsen J."/>
        </authorList>
    </citation>
    <scope>NUCLEOTIDE SEQUENCE [LARGE SCALE GENOMIC DNA]</scope>
    <source>
        <strain evidence="9">IBT 4502</strain>
    </source>
</reference>
<feature type="region of interest" description="Disordered" evidence="6">
    <location>
        <begin position="583"/>
        <end position="602"/>
    </location>
</feature>
<evidence type="ECO:0000256" key="6">
    <source>
        <dbReference type="SAM" id="MobiDB-lite"/>
    </source>
</evidence>
<keyword evidence="4" id="KW-0804">Transcription</keyword>
<dbReference type="OrthoDB" id="2563500at2759"/>
<dbReference type="InterPro" id="IPR007219">
    <property type="entry name" value="XnlR_reg_dom"/>
</dbReference>
<evidence type="ECO:0000256" key="5">
    <source>
        <dbReference type="ARBA" id="ARBA00023242"/>
    </source>
</evidence>
<feature type="domain" description="Xylanolytic transcriptional activator regulatory" evidence="7">
    <location>
        <begin position="168"/>
        <end position="239"/>
    </location>
</feature>
<dbReference type="PANTHER" id="PTHR47338">
    <property type="entry name" value="ZN(II)2CYS6 TRANSCRIPTION FACTOR (EUROFUNG)-RELATED"/>
    <property type="match status" value="1"/>
</dbReference>
<dbReference type="Proteomes" id="UP000191408">
    <property type="component" value="Unassembled WGS sequence"/>
</dbReference>
<evidence type="ECO:0000313" key="8">
    <source>
        <dbReference type="EMBL" id="OQD71225.1"/>
    </source>
</evidence>
<dbReference type="Pfam" id="PF04082">
    <property type="entry name" value="Fungal_trans"/>
    <property type="match status" value="1"/>
</dbReference>
<dbReference type="InterPro" id="IPR050815">
    <property type="entry name" value="TF_fung"/>
</dbReference>
<protein>
    <recommendedName>
        <fullName evidence="7">Xylanolytic transcriptional activator regulatory domain-containing protein</fullName>
    </recommendedName>
</protein>
<name>A0A1V6P2P9_PENPO</name>
<accession>A0A1V6P2P9</accession>
<evidence type="ECO:0000256" key="2">
    <source>
        <dbReference type="ARBA" id="ARBA00022723"/>
    </source>
</evidence>
<organism evidence="8 9">
    <name type="scientific">Penicillium polonicum</name>
    <dbReference type="NCBI Taxonomy" id="60169"/>
    <lineage>
        <taxon>Eukaryota</taxon>
        <taxon>Fungi</taxon>
        <taxon>Dikarya</taxon>
        <taxon>Ascomycota</taxon>
        <taxon>Pezizomycotina</taxon>
        <taxon>Eurotiomycetes</taxon>
        <taxon>Eurotiomycetidae</taxon>
        <taxon>Eurotiales</taxon>
        <taxon>Aspergillaceae</taxon>
        <taxon>Penicillium</taxon>
    </lineage>
</organism>
<evidence type="ECO:0000256" key="1">
    <source>
        <dbReference type="ARBA" id="ARBA00004123"/>
    </source>
</evidence>
<dbReference type="SMART" id="SM00906">
    <property type="entry name" value="Fungal_trans"/>
    <property type="match status" value="1"/>
</dbReference>
<dbReference type="GO" id="GO:0008270">
    <property type="term" value="F:zinc ion binding"/>
    <property type="evidence" value="ECO:0007669"/>
    <property type="project" value="InterPro"/>
</dbReference>
<keyword evidence="5" id="KW-0539">Nucleus</keyword>
<feature type="region of interest" description="Disordered" evidence="6">
    <location>
        <begin position="519"/>
        <end position="553"/>
    </location>
</feature>
<evidence type="ECO:0000256" key="3">
    <source>
        <dbReference type="ARBA" id="ARBA00023015"/>
    </source>
</evidence>
<evidence type="ECO:0000259" key="7">
    <source>
        <dbReference type="SMART" id="SM00906"/>
    </source>
</evidence>
<dbReference type="GO" id="GO:0003677">
    <property type="term" value="F:DNA binding"/>
    <property type="evidence" value="ECO:0007669"/>
    <property type="project" value="InterPro"/>
</dbReference>
<gene>
    <name evidence="8" type="ORF">PENPOL_c001G00800</name>
</gene>
<keyword evidence="3" id="KW-0805">Transcription regulation</keyword>
<dbReference type="GO" id="GO:0000981">
    <property type="term" value="F:DNA-binding transcription factor activity, RNA polymerase II-specific"/>
    <property type="evidence" value="ECO:0007669"/>
    <property type="project" value="InterPro"/>
</dbReference>
<evidence type="ECO:0000256" key="4">
    <source>
        <dbReference type="ARBA" id="ARBA00023163"/>
    </source>
</evidence>
<dbReference type="STRING" id="60169.A0A1V6P2P9"/>
<sequence>MHRQSRVLGHEKGGKPSHQTAGAGYSLQALPSQRTRIEDVNSHGETDSDWVNYDSNKALGVEKSVVKIYIDAYFEHIAPLCENGFIHRAIFLRAWNSGTVDPALLKAVCSASAAYMSTDPITAEQRERWRTEAEAHVWSNIGRPSLVVLQVLVVIISQNCALSRFLALQPLLGMAAKMAYMLRLNHENTQISTTAREIRRRIMWSIFILDKRLAAGQSDLISCPKEKMHIQLPSNERDFELAISGRTGTLIPTHIDEGDSTSMGTRAYFCQLSNTRHEILQYTRRVISEGSKAHDSRGELLQLESDLQNLKRSLPESMAFSERNLNLRAYSPHLKRYVMLHTMWHQCHCDLYRFMLPGIRESLPDEVLNTTLPEYAIYCQTRAVEHAKALVDIFRTVQKVCDQTPQDLGISICVFQCTRILTRAFDIGLLGSHTTAIETLYQLKSVVKILLPITVLNQSADQLYKETERLISTVIAGGSHPGSMTRASQKEHIRDNNILDILARIRRRDIERGEEVLQQYPASPPATTPAGSEVPSDRETGAANERTVENPSRGEMLEESLWYSGLESEHMFGSLDTVFDGFGEPSMDFDPQDLEQLYGNQS</sequence>
<dbReference type="CDD" id="cd12148">
    <property type="entry name" value="fungal_TF_MHR"/>
    <property type="match status" value="1"/>
</dbReference>
<keyword evidence="2" id="KW-0479">Metal-binding</keyword>
<evidence type="ECO:0000313" key="9">
    <source>
        <dbReference type="Proteomes" id="UP000191408"/>
    </source>
</evidence>
<proteinExistence type="predicted"/>
<keyword evidence="9" id="KW-1185">Reference proteome</keyword>
<dbReference type="GO" id="GO:0005634">
    <property type="term" value="C:nucleus"/>
    <property type="evidence" value="ECO:0007669"/>
    <property type="project" value="UniProtKB-SubCell"/>
</dbReference>
<dbReference type="GO" id="GO:0006351">
    <property type="term" value="P:DNA-templated transcription"/>
    <property type="evidence" value="ECO:0007669"/>
    <property type="project" value="InterPro"/>
</dbReference>
<comment type="caution">
    <text evidence="8">The sequence shown here is derived from an EMBL/GenBank/DDBJ whole genome shotgun (WGS) entry which is preliminary data.</text>
</comment>
<feature type="region of interest" description="Disordered" evidence="6">
    <location>
        <begin position="1"/>
        <end position="22"/>
    </location>
</feature>
<dbReference type="PANTHER" id="PTHR47338:SF7">
    <property type="entry name" value="ZN(II)2CYS6 TRANSCRIPTION FACTOR (EUROFUNG)"/>
    <property type="match status" value="1"/>
</dbReference>